<evidence type="ECO:0000313" key="1">
    <source>
        <dbReference type="EMBL" id="KAJ7993519.1"/>
    </source>
</evidence>
<gene>
    <name evidence="1" type="ORF">DPEC_G00273250</name>
</gene>
<sequence length="290" mass="33274">MAKEHIIVCLLLVGFSSQTCEKNTCPKENQEVFDKTQTTVPETLKLSTTEVFFIESDIRVIPNGAFAFNSQLEKVEFLNTPTESIEVGAFEGLKNVKDIEISNTPLTYLPVGTFKDMYSLEKLCLKLNKIRILEKGLFEGLRKLRDLLLQNNSITTIQEGTFDDLDNLEVLHLARNVLKSVSTSWFSKLQKLQTLRLYENQLTTIPDDLLKDLTRQAHQQEPECRTQAIYYTSLLVVQICCTLVLAKFTLSLYRLLQSNERIYTRVNLTRFSYRKDITMSPIRITETAGL</sequence>
<dbReference type="EMBL" id="CM055751">
    <property type="protein sequence ID" value="KAJ7993519.1"/>
    <property type="molecule type" value="Genomic_DNA"/>
</dbReference>
<accession>A0ACC2FQ07</accession>
<evidence type="ECO:0000313" key="2">
    <source>
        <dbReference type="Proteomes" id="UP001157502"/>
    </source>
</evidence>
<comment type="caution">
    <text evidence="1">The sequence shown here is derived from an EMBL/GenBank/DDBJ whole genome shotgun (WGS) entry which is preliminary data.</text>
</comment>
<keyword evidence="2" id="KW-1185">Reference proteome</keyword>
<protein>
    <submittedName>
        <fullName evidence="1">Uncharacterized protein</fullName>
    </submittedName>
</protein>
<organism evidence="1 2">
    <name type="scientific">Dallia pectoralis</name>
    <name type="common">Alaska blackfish</name>
    <dbReference type="NCBI Taxonomy" id="75939"/>
    <lineage>
        <taxon>Eukaryota</taxon>
        <taxon>Metazoa</taxon>
        <taxon>Chordata</taxon>
        <taxon>Craniata</taxon>
        <taxon>Vertebrata</taxon>
        <taxon>Euteleostomi</taxon>
        <taxon>Actinopterygii</taxon>
        <taxon>Neopterygii</taxon>
        <taxon>Teleostei</taxon>
        <taxon>Protacanthopterygii</taxon>
        <taxon>Esociformes</taxon>
        <taxon>Umbridae</taxon>
        <taxon>Dallia</taxon>
    </lineage>
</organism>
<dbReference type="Proteomes" id="UP001157502">
    <property type="component" value="Chromosome 24"/>
</dbReference>
<reference evidence="1" key="1">
    <citation type="submission" date="2021-05" db="EMBL/GenBank/DDBJ databases">
        <authorList>
            <person name="Pan Q."/>
            <person name="Jouanno E."/>
            <person name="Zahm M."/>
            <person name="Klopp C."/>
            <person name="Cabau C."/>
            <person name="Louis A."/>
            <person name="Berthelot C."/>
            <person name="Parey E."/>
            <person name="Roest Crollius H."/>
            <person name="Montfort J."/>
            <person name="Robinson-Rechavi M."/>
            <person name="Bouchez O."/>
            <person name="Lampietro C."/>
            <person name="Lopez Roques C."/>
            <person name="Donnadieu C."/>
            <person name="Postlethwait J."/>
            <person name="Bobe J."/>
            <person name="Dillon D."/>
            <person name="Chandos A."/>
            <person name="von Hippel F."/>
            <person name="Guiguen Y."/>
        </authorList>
    </citation>
    <scope>NUCLEOTIDE SEQUENCE</scope>
    <source>
        <strain evidence="1">YG-Jan2019</strain>
    </source>
</reference>
<name>A0ACC2FQ07_DALPE</name>
<proteinExistence type="predicted"/>